<evidence type="ECO:0000313" key="1">
    <source>
        <dbReference type="EMBL" id="MEQ2414770.1"/>
    </source>
</evidence>
<proteinExistence type="predicted"/>
<reference evidence="1 2" key="1">
    <citation type="submission" date="2024-04" db="EMBL/GenBank/DDBJ databases">
        <title>Human intestinal bacterial collection.</title>
        <authorList>
            <person name="Pauvert C."/>
            <person name="Hitch T.C.A."/>
            <person name="Clavel T."/>
        </authorList>
    </citation>
    <scope>NUCLEOTIDE SEQUENCE [LARGE SCALE GENOMIC DNA]</scope>
    <source>
        <strain evidence="1 2">CLA-AA-H161</strain>
    </source>
</reference>
<dbReference type="RefSeq" id="WP_227295519.1">
    <property type="nucleotide sequence ID" value="NZ_JBBNFW010000200.1"/>
</dbReference>
<sequence length="188" mass="21658">MCLNNIYELGSRLCELLSTLKKNREYVPLEILQTQYRIPYESLKKQIGDTATAFVKEITLSKLMINPDVSLEEQISVIQQAITTSGMLKEMSYTLSKLYDVELLHRQALKLRTYIEDALYPYIALQDCLVVDMERIEDTPIIYNTITQKVYENGQWSKQNLDLHGKLLIYVKSSPPMPAATEQINNGF</sequence>
<dbReference type="Proteomes" id="UP001470752">
    <property type="component" value="Unassembled WGS sequence"/>
</dbReference>
<name>A0ABV1CQX5_9FIRM</name>
<accession>A0ABV1CQX5</accession>
<keyword evidence="2" id="KW-1185">Reference proteome</keyword>
<gene>
    <name evidence="1" type="ORF">AAAX94_17365</name>
</gene>
<organism evidence="1 2">
    <name type="scientific">Blautia acetigignens</name>
    <dbReference type="NCBI Taxonomy" id="2981783"/>
    <lineage>
        <taxon>Bacteria</taxon>
        <taxon>Bacillati</taxon>
        <taxon>Bacillota</taxon>
        <taxon>Clostridia</taxon>
        <taxon>Lachnospirales</taxon>
        <taxon>Lachnospiraceae</taxon>
        <taxon>Blautia</taxon>
    </lineage>
</organism>
<evidence type="ECO:0000313" key="2">
    <source>
        <dbReference type="Proteomes" id="UP001470752"/>
    </source>
</evidence>
<protein>
    <submittedName>
        <fullName evidence="1">Uncharacterized protein</fullName>
    </submittedName>
</protein>
<dbReference type="EMBL" id="JBBNFW010000200">
    <property type="protein sequence ID" value="MEQ2414770.1"/>
    <property type="molecule type" value="Genomic_DNA"/>
</dbReference>
<comment type="caution">
    <text evidence="1">The sequence shown here is derived from an EMBL/GenBank/DDBJ whole genome shotgun (WGS) entry which is preliminary data.</text>
</comment>